<dbReference type="InterPro" id="IPR000792">
    <property type="entry name" value="Tscrpt_reg_LuxR_C"/>
</dbReference>
<proteinExistence type="predicted"/>
<dbReference type="GO" id="GO:0003677">
    <property type="term" value="F:DNA binding"/>
    <property type="evidence" value="ECO:0007669"/>
    <property type="project" value="UniProtKB-KW"/>
</dbReference>
<evidence type="ECO:0000259" key="5">
    <source>
        <dbReference type="PROSITE" id="PS50043"/>
    </source>
</evidence>
<feature type="domain" description="HTH luxR-type" evidence="5">
    <location>
        <begin position="141"/>
        <end position="206"/>
    </location>
</feature>
<dbReference type="Proteomes" id="UP000315700">
    <property type="component" value="Chromosome"/>
</dbReference>
<dbReference type="PRINTS" id="PR00038">
    <property type="entry name" value="HTHLUXR"/>
</dbReference>
<dbReference type="PANTHER" id="PTHR44688:SF16">
    <property type="entry name" value="DNA-BINDING TRANSCRIPTIONAL ACTIVATOR DEVR_DOSR"/>
    <property type="match status" value="1"/>
</dbReference>
<evidence type="ECO:0000256" key="3">
    <source>
        <dbReference type="ARBA" id="ARBA00023163"/>
    </source>
</evidence>
<reference evidence="7 8" key="1">
    <citation type="submission" date="2019-02" db="EMBL/GenBank/DDBJ databases">
        <title>Deep-cultivation of Planctomycetes and their phenomic and genomic characterization uncovers novel biology.</title>
        <authorList>
            <person name="Wiegand S."/>
            <person name="Jogler M."/>
            <person name="Boedeker C."/>
            <person name="Pinto D."/>
            <person name="Vollmers J."/>
            <person name="Rivas-Marin E."/>
            <person name="Kohn T."/>
            <person name="Peeters S.H."/>
            <person name="Heuer A."/>
            <person name="Rast P."/>
            <person name="Oberbeckmann S."/>
            <person name="Bunk B."/>
            <person name="Jeske O."/>
            <person name="Meyerdierks A."/>
            <person name="Storesund J.E."/>
            <person name="Kallscheuer N."/>
            <person name="Luecker S."/>
            <person name="Lage O.M."/>
            <person name="Pohl T."/>
            <person name="Merkel B.J."/>
            <person name="Hornburger P."/>
            <person name="Mueller R.-W."/>
            <person name="Bruemmer F."/>
            <person name="Labrenz M."/>
            <person name="Spormann A.M."/>
            <person name="Op den Camp H."/>
            <person name="Overmann J."/>
            <person name="Amann R."/>
            <person name="Jetten M.S.M."/>
            <person name="Mascher T."/>
            <person name="Medema M.H."/>
            <person name="Devos D.P."/>
            <person name="Kaster A.-K."/>
            <person name="Ovreas L."/>
            <person name="Rohde M."/>
            <person name="Galperin M.Y."/>
            <person name="Jogler C."/>
        </authorList>
    </citation>
    <scope>NUCLEOTIDE SEQUENCE [LARGE SCALE GENOMIC DNA]</scope>
    <source>
        <strain evidence="7 8">Pan44</strain>
    </source>
</reference>
<dbReference type="Pfam" id="PF00196">
    <property type="entry name" value="GerE"/>
    <property type="match status" value="1"/>
</dbReference>
<dbReference type="InterPro" id="IPR036388">
    <property type="entry name" value="WH-like_DNA-bd_sf"/>
</dbReference>
<evidence type="ECO:0000259" key="6">
    <source>
        <dbReference type="PROSITE" id="PS50110"/>
    </source>
</evidence>
<keyword evidence="3" id="KW-0804">Transcription</keyword>
<dbReference type="InterPro" id="IPR016032">
    <property type="entry name" value="Sig_transdc_resp-reg_C-effctor"/>
</dbReference>
<protein>
    <submittedName>
        <fullName evidence="7">Response regulator protein TmoT</fullName>
    </submittedName>
</protein>
<sequence length="211" mass="23581">MLIPPQPDGPVVRVVDDDPSVCGLITSLLTGHGLRVQTYRNAMDFFQAFDPAVPGCLVSDVRMPGMTGIELQERLKERGWLIPTIIISGDLDVPTALRAMKNHPVDVLEKPFLPRVLLERVRHAIEIDQRTREEVSRSEDVTRKLASLTSREREVLQLVVSGHANKHVARSLDITEKTVEAHRGRLMKKLGARNVVELVRMTVDSDSAVRS</sequence>
<dbReference type="Pfam" id="PF00072">
    <property type="entry name" value="Response_reg"/>
    <property type="match status" value="1"/>
</dbReference>
<dbReference type="Gene3D" id="1.10.10.10">
    <property type="entry name" value="Winged helix-like DNA-binding domain superfamily/Winged helix DNA-binding domain"/>
    <property type="match status" value="1"/>
</dbReference>
<feature type="domain" description="Response regulatory" evidence="6">
    <location>
        <begin position="11"/>
        <end position="125"/>
    </location>
</feature>
<keyword evidence="4" id="KW-0597">Phosphoprotein</keyword>
<evidence type="ECO:0000256" key="4">
    <source>
        <dbReference type="PROSITE-ProRule" id="PRU00169"/>
    </source>
</evidence>
<dbReference type="PROSITE" id="PS50110">
    <property type="entry name" value="RESPONSE_REGULATORY"/>
    <property type="match status" value="1"/>
</dbReference>
<evidence type="ECO:0000313" key="7">
    <source>
        <dbReference type="EMBL" id="QDT57454.1"/>
    </source>
</evidence>
<dbReference type="PROSITE" id="PS00622">
    <property type="entry name" value="HTH_LUXR_1"/>
    <property type="match status" value="1"/>
</dbReference>
<evidence type="ECO:0000256" key="1">
    <source>
        <dbReference type="ARBA" id="ARBA00023015"/>
    </source>
</evidence>
<evidence type="ECO:0000313" key="8">
    <source>
        <dbReference type="Proteomes" id="UP000315700"/>
    </source>
</evidence>
<dbReference type="GO" id="GO:0000160">
    <property type="term" value="P:phosphorelay signal transduction system"/>
    <property type="evidence" value="ECO:0007669"/>
    <property type="project" value="InterPro"/>
</dbReference>
<dbReference type="EMBL" id="CP036271">
    <property type="protein sequence ID" value="QDT57454.1"/>
    <property type="molecule type" value="Genomic_DNA"/>
</dbReference>
<dbReference type="Gene3D" id="3.40.50.2300">
    <property type="match status" value="1"/>
</dbReference>
<keyword evidence="2" id="KW-0238">DNA-binding</keyword>
<dbReference type="SUPFAM" id="SSF52172">
    <property type="entry name" value="CheY-like"/>
    <property type="match status" value="1"/>
</dbReference>
<gene>
    <name evidence="7" type="primary">tmoT</name>
    <name evidence="7" type="ORF">Pan44_55230</name>
</gene>
<keyword evidence="1" id="KW-0805">Transcription regulation</keyword>
<dbReference type="InterPro" id="IPR001789">
    <property type="entry name" value="Sig_transdc_resp-reg_receiver"/>
</dbReference>
<dbReference type="SUPFAM" id="SSF46894">
    <property type="entry name" value="C-terminal effector domain of the bipartite response regulators"/>
    <property type="match status" value="1"/>
</dbReference>
<dbReference type="GO" id="GO:0006355">
    <property type="term" value="P:regulation of DNA-templated transcription"/>
    <property type="evidence" value="ECO:0007669"/>
    <property type="project" value="InterPro"/>
</dbReference>
<dbReference type="InterPro" id="IPR011006">
    <property type="entry name" value="CheY-like_superfamily"/>
</dbReference>
<dbReference type="SMART" id="SM00421">
    <property type="entry name" value="HTH_LUXR"/>
    <property type="match status" value="1"/>
</dbReference>
<dbReference type="OrthoDB" id="271936at2"/>
<name>A0A517SMU8_9PLAN</name>
<keyword evidence="8" id="KW-1185">Reference proteome</keyword>
<dbReference type="PROSITE" id="PS50043">
    <property type="entry name" value="HTH_LUXR_2"/>
    <property type="match status" value="1"/>
</dbReference>
<dbReference type="AlphaFoldDB" id="A0A517SMU8"/>
<dbReference type="CDD" id="cd06170">
    <property type="entry name" value="LuxR_C_like"/>
    <property type="match status" value="1"/>
</dbReference>
<evidence type="ECO:0000256" key="2">
    <source>
        <dbReference type="ARBA" id="ARBA00023125"/>
    </source>
</evidence>
<dbReference type="PANTHER" id="PTHR44688">
    <property type="entry name" value="DNA-BINDING TRANSCRIPTIONAL ACTIVATOR DEVR_DOSR"/>
    <property type="match status" value="1"/>
</dbReference>
<organism evidence="7 8">
    <name type="scientific">Caulifigura coniformis</name>
    <dbReference type="NCBI Taxonomy" id="2527983"/>
    <lineage>
        <taxon>Bacteria</taxon>
        <taxon>Pseudomonadati</taxon>
        <taxon>Planctomycetota</taxon>
        <taxon>Planctomycetia</taxon>
        <taxon>Planctomycetales</taxon>
        <taxon>Planctomycetaceae</taxon>
        <taxon>Caulifigura</taxon>
    </lineage>
</organism>
<dbReference type="InParanoid" id="A0A517SMU8"/>
<dbReference type="RefSeq" id="WP_145034801.1">
    <property type="nucleotide sequence ID" value="NZ_CP036271.1"/>
</dbReference>
<feature type="modified residue" description="4-aspartylphosphate" evidence="4">
    <location>
        <position position="60"/>
    </location>
</feature>
<dbReference type="SMART" id="SM00448">
    <property type="entry name" value="REC"/>
    <property type="match status" value="1"/>
</dbReference>
<accession>A0A517SMU8</accession>
<dbReference type="KEGG" id="ccos:Pan44_55230"/>